<comment type="caution">
    <text evidence="1">The sequence shown here is derived from an EMBL/GenBank/DDBJ whole genome shotgun (WGS) entry which is preliminary data.</text>
</comment>
<dbReference type="EMBL" id="JAKJXP020000092">
    <property type="protein sequence ID" value="KAK7747212.1"/>
    <property type="molecule type" value="Genomic_DNA"/>
</dbReference>
<organism evidence="1 2">
    <name type="scientific">Diatrype stigma</name>
    <dbReference type="NCBI Taxonomy" id="117547"/>
    <lineage>
        <taxon>Eukaryota</taxon>
        <taxon>Fungi</taxon>
        <taxon>Dikarya</taxon>
        <taxon>Ascomycota</taxon>
        <taxon>Pezizomycotina</taxon>
        <taxon>Sordariomycetes</taxon>
        <taxon>Xylariomycetidae</taxon>
        <taxon>Xylariales</taxon>
        <taxon>Diatrypaceae</taxon>
        <taxon>Diatrype</taxon>
    </lineage>
</organism>
<sequence length="229" mass="25810">MANKGPNNGMAIEDYGLVRVQKPCDLDELVIMSAFLDKPTFDWRSYGILLPQIRRGDIEEGLEINTYAISLSEQAYVTIFVKLTSGEEIGSRRLIEMQYRDMIVDNVRAAGGDMGQLRFLGVVMILNEAARASIRRVFNSVGKNFWSRGTVEVTPGDNPREFRECLMNNPFARGQQMMMKRWAGETGGAFIESFVFVSEGYDGPPGDEIEAPYGQPRLHMITRLARPTR</sequence>
<reference evidence="1 2" key="1">
    <citation type="submission" date="2024-02" db="EMBL/GenBank/DDBJ databases">
        <title>De novo assembly and annotation of 12 fungi associated with fruit tree decline syndrome in Ontario, Canada.</title>
        <authorList>
            <person name="Sulman M."/>
            <person name="Ellouze W."/>
            <person name="Ilyukhin E."/>
        </authorList>
    </citation>
    <scope>NUCLEOTIDE SEQUENCE [LARGE SCALE GENOMIC DNA]</scope>
    <source>
        <strain evidence="1 2">M11/M66-122</strain>
    </source>
</reference>
<dbReference type="Proteomes" id="UP001320420">
    <property type="component" value="Unassembled WGS sequence"/>
</dbReference>
<evidence type="ECO:0000313" key="1">
    <source>
        <dbReference type="EMBL" id="KAK7747212.1"/>
    </source>
</evidence>
<proteinExistence type="predicted"/>
<name>A0AAN9YLH5_9PEZI</name>
<protein>
    <submittedName>
        <fullName evidence="1">Uncharacterized protein</fullName>
    </submittedName>
</protein>
<dbReference type="AlphaFoldDB" id="A0AAN9YLH5"/>
<gene>
    <name evidence="1" type="ORF">SLS62_009154</name>
</gene>
<evidence type="ECO:0000313" key="2">
    <source>
        <dbReference type="Proteomes" id="UP001320420"/>
    </source>
</evidence>
<keyword evidence="2" id="KW-1185">Reference proteome</keyword>
<accession>A0AAN9YLH5</accession>